<evidence type="ECO:0000313" key="2">
    <source>
        <dbReference type="EMBL" id="CCI54553.1"/>
    </source>
</evidence>
<sequence length="306" mass="33524">MIDCPSCGEDEELRGVALGDGRRQITYESCGHSWTRGTSTRIVASPASSRNITPATSASCGPRWDDEPVVATLNREAPNLGASGPDGVPMSFVPRREPVWNVGDPVQTNRVFSYVVVHDTGFSPNPFHGLLTLACCKPLIRKTANVGDIIVGLSSRSERVVYATQVAGVISFEEYWADPTYRSRRPIIDSPQIVYRAGDNIYEPVAGGYRQLPSFHSNRDGSEDAELKRTDLSGNHVLVCERFTYWGRSGPALPEELQFLAVGRGHRSNFSADQIDTVARWFADLPGGVLGAPAQWKAGDQSWRET</sequence>
<dbReference type="InterPro" id="IPR041180">
    <property type="entry name" value="Nmad2"/>
</dbReference>
<feature type="domain" description="Nucleotide modification associated" evidence="1">
    <location>
        <begin position="109"/>
        <end position="298"/>
    </location>
</feature>
<dbReference type="STRING" id="1193518.BN13_760003"/>
<proteinExistence type="predicted"/>
<organism evidence="2 3">
    <name type="scientific">Nostocoides jenkinsii Ben 74</name>
    <dbReference type="NCBI Taxonomy" id="1193518"/>
    <lineage>
        <taxon>Bacteria</taxon>
        <taxon>Bacillati</taxon>
        <taxon>Actinomycetota</taxon>
        <taxon>Actinomycetes</taxon>
        <taxon>Micrococcales</taxon>
        <taxon>Intrasporangiaceae</taxon>
        <taxon>Nostocoides</taxon>
    </lineage>
</organism>
<dbReference type="AlphaFoldDB" id="A0A077MG93"/>
<gene>
    <name evidence="2" type="ORF">BN13_760003</name>
</gene>
<reference evidence="2 3" key="1">
    <citation type="journal article" date="2013" name="ISME J.">
        <title>A metabolic model for members of the genus Tetrasphaera involved in enhanced biological phosphorus removal.</title>
        <authorList>
            <person name="Kristiansen R."/>
            <person name="Nguyen H.T.T."/>
            <person name="Saunders A.M."/>
            <person name="Nielsen J.L."/>
            <person name="Wimmer R."/>
            <person name="Le V.Q."/>
            <person name="McIlroy S.J."/>
            <person name="Petrovski S."/>
            <person name="Seviour R.J."/>
            <person name="Calteau A."/>
            <person name="Nielsen K.L."/>
            <person name="Nielsen P.H."/>
        </authorList>
    </citation>
    <scope>NUCLEOTIDE SEQUENCE [LARGE SCALE GENOMIC DNA]</scope>
    <source>
        <strain evidence="2 3">Ben 74</strain>
    </source>
</reference>
<dbReference type="EMBL" id="CAJC01000190">
    <property type="protein sequence ID" value="CCI54553.1"/>
    <property type="molecule type" value="Genomic_DNA"/>
</dbReference>
<dbReference type="Proteomes" id="UP000035720">
    <property type="component" value="Unassembled WGS sequence"/>
</dbReference>
<evidence type="ECO:0000313" key="3">
    <source>
        <dbReference type="Proteomes" id="UP000035720"/>
    </source>
</evidence>
<name>A0A077MG93_9MICO</name>
<protein>
    <recommendedName>
        <fullName evidence="1">Nucleotide modification associated domain-containing protein</fullName>
    </recommendedName>
</protein>
<comment type="caution">
    <text evidence="2">The sequence shown here is derived from an EMBL/GenBank/DDBJ whole genome shotgun (WGS) entry which is preliminary data.</text>
</comment>
<keyword evidence="3" id="KW-1185">Reference proteome</keyword>
<accession>A0A077MG93</accession>
<evidence type="ECO:0000259" key="1">
    <source>
        <dbReference type="Pfam" id="PF18753"/>
    </source>
</evidence>
<dbReference type="Pfam" id="PF18753">
    <property type="entry name" value="Nmad2"/>
    <property type="match status" value="1"/>
</dbReference>